<feature type="compositionally biased region" description="Low complexity" evidence="5">
    <location>
        <begin position="294"/>
        <end position="303"/>
    </location>
</feature>
<keyword evidence="8" id="KW-1185">Reference proteome</keyword>
<name>A0ABQ8UQ21_9EUKA</name>
<evidence type="ECO:0000259" key="6">
    <source>
        <dbReference type="PROSITE" id="PS50865"/>
    </source>
</evidence>
<feature type="domain" description="MYND-type" evidence="6">
    <location>
        <begin position="248"/>
        <end position="292"/>
    </location>
</feature>
<accession>A0ABQ8UQ21</accession>
<dbReference type="Pfam" id="PF01753">
    <property type="entry name" value="zf-MYND"/>
    <property type="match status" value="1"/>
</dbReference>
<proteinExistence type="predicted"/>
<evidence type="ECO:0000313" key="7">
    <source>
        <dbReference type="EMBL" id="KAJ4460928.1"/>
    </source>
</evidence>
<evidence type="ECO:0000256" key="5">
    <source>
        <dbReference type="SAM" id="MobiDB-lite"/>
    </source>
</evidence>
<sequence>MVVHHASWATISQTDLALFDRNSPGQNVVMLIVDKVVLDYSTGLGTPFKRKTIVISSCSRGGKDVLRAVTKIHPGLAFEIAAQKGTRNGTALKTWSEKREFYISANGSVQIMGLVGELYSLLQKAVLPNWSFVRYRPADLQAGRYLPGSFQPKFSLNLASTPSKHIALTVYLAQSKLRLGSDGEWTLVASDRDCALLFPFLDRSLGEFEMESYLAGDVIFQPLEQAPPDQVLLAAEALPTAFRDMSDALLCQQGPEAAPLGPNLQLCSRCHKVFYCSPQCQRAHWPTHKPDCAAGPAPDPASAQVPEAAEASQVPTPAPMAPPSTPPTHRCCECTSPGGCPEKETAPTGK</sequence>
<comment type="caution">
    <text evidence="7">The sequence shown here is derived from an EMBL/GenBank/DDBJ whole genome shotgun (WGS) entry which is preliminary data.</text>
</comment>
<feature type="compositionally biased region" description="Pro residues" evidence="5">
    <location>
        <begin position="316"/>
        <end position="326"/>
    </location>
</feature>
<keyword evidence="2 4" id="KW-0863">Zinc-finger</keyword>
<keyword evidence="1" id="KW-0479">Metal-binding</keyword>
<evidence type="ECO:0000313" key="8">
    <source>
        <dbReference type="Proteomes" id="UP001141327"/>
    </source>
</evidence>
<dbReference type="Proteomes" id="UP001141327">
    <property type="component" value="Unassembled WGS sequence"/>
</dbReference>
<gene>
    <name evidence="7" type="ORF">PAPYR_2774</name>
</gene>
<evidence type="ECO:0000256" key="1">
    <source>
        <dbReference type="ARBA" id="ARBA00022723"/>
    </source>
</evidence>
<evidence type="ECO:0000256" key="3">
    <source>
        <dbReference type="ARBA" id="ARBA00022833"/>
    </source>
</evidence>
<evidence type="ECO:0000256" key="4">
    <source>
        <dbReference type="PROSITE-ProRule" id="PRU00134"/>
    </source>
</evidence>
<protein>
    <recommendedName>
        <fullName evidence="6">MYND-type domain-containing protein</fullName>
    </recommendedName>
</protein>
<organism evidence="7 8">
    <name type="scientific">Paratrimastix pyriformis</name>
    <dbReference type="NCBI Taxonomy" id="342808"/>
    <lineage>
        <taxon>Eukaryota</taxon>
        <taxon>Metamonada</taxon>
        <taxon>Preaxostyla</taxon>
        <taxon>Paratrimastigidae</taxon>
        <taxon>Paratrimastix</taxon>
    </lineage>
</organism>
<feature type="region of interest" description="Disordered" evidence="5">
    <location>
        <begin position="294"/>
        <end position="331"/>
    </location>
</feature>
<dbReference type="Gene3D" id="6.10.140.2220">
    <property type="match status" value="1"/>
</dbReference>
<reference evidence="7" key="1">
    <citation type="journal article" date="2022" name="bioRxiv">
        <title>Genomics of Preaxostyla Flagellates Illuminates Evolutionary Transitions and the Path Towards Mitochondrial Loss.</title>
        <authorList>
            <person name="Novak L.V.F."/>
            <person name="Treitli S.C."/>
            <person name="Pyrih J."/>
            <person name="Halakuc P."/>
            <person name="Pipaliya S.V."/>
            <person name="Vacek V."/>
            <person name="Brzon O."/>
            <person name="Soukal P."/>
            <person name="Eme L."/>
            <person name="Dacks J.B."/>
            <person name="Karnkowska A."/>
            <person name="Elias M."/>
            <person name="Hampl V."/>
        </authorList>
    </citation>
    <scope>NUCLEOTIDE SEQUENCE</scope>
    <source>
        <strain evidence="7">RCP-MX</strain>
    </source>
</reference>
<dbReference type="InterPro" id="IPR002893">
    <property type="entry name" value="Znf_MYND"/>
</dbReference>
<dbReference type="EMBL" id="JAPMOS010000010">
    <property type="protein sequence ID" value="KAJ4460928.1"/>
    <property type="molecule type" value="Genomic_DNA"/>
</dbReference>
<dbReference type="PROSITE" id="PS50865">
    <property type="entry name" value="ZF_MYND_2"/>
    <property type="match status" value="1"/>
</dbReference>
<dbReference type="SUPFAM" id="SSF144232">
    <property type="entry name" value="HIT/MYND zinc finger-like"/>
    <property type="match status" value="1"/>
</dbReference>
<keyword evidence="3" id="KW-0862">Zinc</keyword>
<evidence type="ECO:0000256" key="2">
    <source>
        <dbReference type="ARBA" id="ARBA00022771"/>
    </source>
</evidence>